<accession>A0A9R1XFN9</accession>
<dbReference type="Proteomes" id="UP000235145">
    <property type="component" value="Unassembled WGS sequence"/>
</dbReference>
<dbReference type="InterPro" id="IPR040324">
    <property type="entry name" value="WDR44/Dgr2"/>
</dbReference>
<dbReference type="EMBL" id="NBSK02000004">
    <property type="protein sequence ID" value="KAJ0211206.1"/>
    <property type="molecule type" value="Genomic_DNA"/>
</dbReference>
<dbReference type="SMART" id="SM00320">
    <property type="entry name" value="WD40"/>
    <property type="match status" value="2"/>
</dbReference>
<dbReference type="AlphaFoldDB" id="A0A9R1XFN9"/>
<evidence type="ECO:0000313" key="4">
    <source>
        <dbReference type="EMBL" id="KAJ0211206.1"/>
    </source>
</evidence>
<dbReference type="PANTHER" id="PTHR14221:SF47">
    <property type="entry name" value="DYNEIN REGULATOR LIS1-RELATED"/>
    <property type="match status" value="1"/>
</dbReference>
<feature type="repeat" description="WD" evidence="3">
    <location>
        <begin position="25"/>
        <end position="65"/>
    </location>
</feature>
<keyword evidence="2" id="KW-0677">Repeat</keyword>
<dbReference type="PROSITE" id="PS50082">
    <property type="entry name" value="WD_REPEATS_2"/>
    <property type="match status" value="1"/>
</dbReference>
<sequence length="94" mass="10679">MMVDTQQVLVKIVLSAFGNFLKIKIHGHGGEILSLSWSRKGYLLSSSVDNTDRMWKVGHNECVKSFTHKNYVTSVEFNPVDDNYFISGTTRIQL</sequence>
<evidence type="ECO:0000256" key="3">
    <source>
        <dbReference type="PROSITE-ProRule" id="PRU00221"/>
    </source>
</evidence>
<evidence type="ECO:0000256" key="2">
    <source>
        <dbReference type="ARBA" id="ARBA00022737"/>
    </source>
</evidence>
<dbReference type="InterPro" id="IPR001680">
    <property type="entry name" value="WD40_rpt"/>
</dbReference>
<dbReference type="Pfam" id="PF00400">
    <property type="entry name" value="WD40"/>
    <property type="match status" value="2"/>
</dbReference>
<gene>
    <name evidence="4" type="ORF">LSAT_V11C400167410</name>
</gene>
<keyword evidence="1 3" id="KW-0853">WD repeat</keyword>
<name>A0A9R1XFN9_LACSA</name>
<proteinExistence type="predicted"/>
<protein>
    <submittedName>
        <fullName evidence="4">Uncharacterized protein</fullName>
    </submittedName>
</protein>
<keyword evidence="5" id="KW-1185">Reference proteome</keyword>
<dbReference type="Gene3D" id="2.130.10.10">
    <property type="entry name" value="YVTN repeat-like/Quinoprotein amine dehydrogenase"/>
    <property type="match status" value="1"/>
</dbReference>
<evidence type="ECO:0000256" key="1">
    <source>
        <dbReference type="ARBA" id="ARBA00022574"/>
    </source>
</evidence>
<dbReference type="InterPro" id="IPR015943">
    <property type="entry name" value="WD40/YVTN_repeat-like_dom_sf"/>
</dbReference>
<dbReference type="InterPro" id="IPR036322">
    <property type="entry name" value="WD40_repeat_dom_sf"/>
</dbReference>
<evidence type="ECO:0000313" key="5">
    <source>
        <dbReference type="Proteomes" id="UP000235145"/>
    </source>
</evidence>
<organism evidence="4 5">
    <name type="scientific">Lactuca sativa</name>
    <name type="common">Garden lettuce</name>
    <dbReference type="NCBI Taxonomy" id="4236"/>
    <lineage>
        <taxon>Eukaryota</taxon>
        <taxon>Viridiplantae</taxon>
        <taxon>Streptophyta</taxon>
        <taxon>Embryophyta</taxon>
        <taxon>Tracheophyta</taxon>
        <taxon>Spermatophyta</taxon>
        <taxon>Magnoliopsida</taxon>
        <taxon>eudicotyledons</taxon>
        <taxon>Gunneridae</taxon>
        <taxon>Pentapetalae</taxon>
        <taxon>asterids</taxon>
        <taxon>campanulids</taxon>
        <taxon>Asterales</taxon>
        <taxon>Asteraceae</taxon>
        <taxon>Cichorioideae</taxon>
        <taxon>Cichorieae</taxon>
        <taxon>Lactucinae</taxon>
        <taxon>Lactuca</taxon>
    </lineage>
</organism>
<comment type="caution">
    <text evidence="4">The sequence shown here is derived from an EMBL/GenBank/DDBJ whole genome shotgun (WGS) entry which is preliminary data.</text>
</comment>
<dbReference type="PANTHER" id="PTHR14221">
    <property type="entry name" value="WD REPEAT DOMAIN 44"/>
    <property type="match status" value="1"/>
</dbReference>
<reference evidence="4 5" key="1">
    <citation type="journal article" date="2017" name="Nat. Commun.">
        <title>Genome assembly with in vitro proximity ligation data and whole-genome triplication in lettuce.</title>
        <authorList>
            <person name="Reyes-Chin-Wo S."/>
            <person name="Wang Z."/>
            <person name="Yang X."/>
            <person name="Kozik A."/>
            <person name="Arikit S."/>
            <person name="Song C."/>
            <person name="Xia L."/>
            <person name="Froenicke L."/>
            <person name="Lavelle D.O."/>
            <person name="Truco M.J."/>
            <person name="Xia R."/>
            <person name="Zhu S."/>
            <person name="Xu C."/>
            <person name="Xu H."/>
            <person name="Xu X."/>
            <person name="Cox K."/>
            <person name="Korf I."/>
            <person name="Meyers B.C."/>
            <person name="Michelmore R.W."/>
        </authorList>
    </citation>
    <scope>NUCLEOTIDE SEQUENCE [LARGE SCALE GENOMIC DNA]</scope>
    <source>
        <strain evidence="5">cv. Salinas</strain>
        <tissue evidence="4">Seedlings</tissue>
    </source>
</reference>
<dbReference type="SUPFAM" id="SSF50978">
    <property type="entry name" value="WD40 repeat-like"/>
    <property type="match status" value="1"/>
</dbReference>